<evidence type="ECO:0000313" key="1">
    <source>
        <dbReference type="EMBL" id="UXI67194.1"/>
    </source>
</evidence>
<gene>
    <name evidence="1" type="ORF">N4264_21005</name>
</gene>
<dbReference type="InterPro" id="IPR050563">
    <property type="entry name" value="4-hydroxybenzoyl-CoA_TE"/>
</dbReference>
<dbReference type="EMBL" id="CP104694">
    <property type="protein sequence ID" value="UXI67194.1"/>
    <property type="molecule type" value="Genomic_DNA"/>
</dbReference>
<dbReference type="RefSeq" id="WP_261694170.1">
    <property type="nucleotide sequence ID" value="NZ_CP104694.1"/>
</dbReference>
<dbReference type="PANTHER" id="PTHR31793:SF24">
    <property type="entry name" value="LONG-CHAIN ACYL-COA THIOESTERASE FADM"/>
    <property type="match status" value="1"/>
</dbReference>
<reference evidence="1" key="1">
    <citation type="submission" date="2022-09" db="EMBL/GenBank/DDBJ databases">
        <title>Tahibacter sp. nov., isolated from a fresh water.</title>
        <authorList>
            <person name="Baek J.H."/>
            <person name="Lee J.K."/>
            <person name="Kim J.M."/>
            <person name="Jeon C.O."/>
        </authorList>
    </citation>
    <scope>NUCLEOTIDE SEQUENCE</scope>
    <source>
        <strain evidence="1">W38</strain>
    </source>
</reference>
<dbReference type="Gene3D" id="3.10.129.10">
    <property type="entry name" value="Hotdog Thioesterase"/>
    <property type="match status" value="1"/>
</dbReference>
<proteinExistence type="predicted"/>
<sequence length="156" mass="17660">MTGKRRKGTSPDTTVQEVAPPHAPCLLASVPIRVRWRDLDAFNHVNNATFLSYLEEARLVWLSQIKGQWFTETYMPVLAATHVNYRQQIEWPGEVIVELYAERLGTASLTVSHRIVDAAQPERLYSDGNVVMVWIEPTSGRSIPLPEAIREACQCE</sequence>
<protein>
    <submittedName>
        <fullName evidence="1">Acyl-CoA thioesterase</fullName>
    </submittedName>
</protein>
<dbReference type="PANTHER" id="PTHR31793">
    <property type="entry name" value="4-HYDROXYBENZOYL-COA THIOESTERASE FAMILY MEMBER"/>
    <property type="match status" value="1"/>
</dbReference>
<dbReference type="Proteomes" id="UP001064632">
    <property type="component" value="Chromosome"/>
</dbReference>
<dbReference type="CDD" id="cd00586">
    <property type="entry name" value="4HBT"/>
    <property type="match status" value="1"/>
</dbReference>
<keyword evidence="2" id="KW-1185">Reference proteome</keyword>
<dbReference type="SUPFAM" id="SSF54637">
    <property type="entry name" value="Thioesterase/thiol ester dehydrase-isomerase"/>
    <property type="match status" value="1"/>
</dbReference>
<name>A0ABY6BBX0_9GAMM</name>
<organism evidence="1 2">
    <name type="scientific">Tahibacter amnicola</name>
    <dbReference type="NCBI Taxonomy" id="2976241"/>
    <lineage>
        <taxon>Bacteria</taxon>
        <taxon>Pseudomonadati</taxon>
        <taxon>Pseudomonadota</taxon>
        <taxon>Gammaproteobacteria</taxon>
        <taxon>Lysobacterales</taxon>
        <taxon>Rhodanobacteraceae</taxon>
        <taxon>Tahibacter</taxon>
    </lineage>
</organism>
<evidence type="ECO:0000313" key="2">
    <source>
        <dbReference type="Proteomes" id="UP001064632"/>
    </source>
</evidence>
<dbReference type="Pfam" id="PF13279">
    <property type="entry name" value="4HBT_2"/>
    <property type="match status" value="1"/>
</dbReference>
<dbReference type="InterPro" id="IPR029069">
    <property type="entry name" value="HotDog_dom_sf"/>
</dbReference>
<accession>A0ABY6BBX0</accession>